<dbReference type="InterPro" id="IPR031975">
    <property type="entry name" value="Pilin_GH"/>
</dbReference>
<dbReference type="Pfam" id="PF16734">
    <property type="entry name" value="Pilin_GH"/>
    <property type="match status" value="2"/>
</dbReference>
<protein>
    <submittedName>
        <fullName evidence="1">Uncharacterized protein</fullName>
    </submittedName>
</protein>
<dbReference type="AlphaFoldDB" id="A0A2A2TFV7"/>
<evidence type="ECO:0000313" key="2">
    <source>
        <dbReference type="Proteomes" id="UP000218238"/>
    </source>
</evidence>
<accession>A0A2A2TFV7</accession>
<keyword evidence="2" id="KW-1185">Reference proteome</keyword>
<dbReference type="OrthoDB" id="467711at2"/>
<reference evidence="1 2" key="1">
    <citation type="submission" date="2017-08" db="EMBL/GenBank/DDBJ databases">
        <title>Draft genome sequence of filamentous cyanobacterium Calothrix elsteri CCALA 953.</title>
        <authorList>
            <person name="Gagunashvili A.N."/>
            <person name="Elster J."/>
            <person name="Andresson O.S."/>
        </authorList>
    </citation>
    <scope>NUCLEOTIDE SEQUENCE [LARGE SCALE GENOMIC DNA]</scope>
    <source>
        <strain evidence="1 2">CCALA 953</strain>
    </source>
</reference>
<name>A0A2A2TFV7_9CYAN</name>
<gene>
    <name evidence="1" type="ORF">CK510_18035</name>
</gene>
<dbReference type="Proteomes" id="UP000218238">
    <property type="component" value="Unassembled WGS sequence"/>
</dbReference>
<dbReference type="RefSeq" id="WP_095723019.1">
    <property type="nucleotide sequence ID" value="NZ_NTFS01000212.1"/>
</dbReference>
<proteinExistence type="predicted"/>
<evidence type="ECO:0000313" key="1">
    <source>
        <dbReference type="EMBL" id="PAX52677.1"/>
    </source>
</evidence>
<organism evidence="1 2">
    <name type="scientific">Brunnivagina elsteri CCALA 953</name>
    <dbReference type="NCBI Taxonomy" id="987040"/>
    <lineage>
        <taxon>Bacteria</taxon>
        <taxon>Bacillati</taxon>
        <taxon>Cyanobacteriota</taxon>
        <taxon>Cyanophyceae</taxon>
        <taxon>Nostocales</taxon>
        <taxon>Calotrichaceae</taxon>
        <taxon>Brunnivagina</taxon>
    </lineage>
</organism>
<dbReference type="EMBL" id="NTFS01000212">
    <property type="protein sequence ID" value="PAX52677.1"/>
    <property type="molecule type" value="Genomic_DNA"/>
</dbReference>
<sequence length="299" mass="33637">MHLYRLLIITCGITWLITPQISRSQTTPETDINAIQKEAQQLITYMNRAQQAYYIESDRFTNDIKVLAVNPTGTVANSYQFRVFLHPQRNAVMQAAIPVNNGYKSYIGLVRTHNFIVQNQKETTTLATLCESNETKAQLPTWASYKIPTNDTPGCPPGFRVSMGGNQTISAIEKKSPPEQASSKMLAIANEQGKFYGKNNRFKKDWQDIPSETDAYLYRSFIHPGGKITMAAAITKDPSFKSYISLVHKLKSQGKKANLVVVHCVSKENQAILPKWSDIQFSEEKAVTCPSGFEMFLKK</sequence>
<comment type="caution">
    <text evidence="1">The sequence shown here is derived from an EMBL/GenBank/DDBJ whole genome shotgun (WGS) entry which is preliminary data.</text>
</comment>